<dbReference type="InterPro" id="IPR013083">
    <property type="entry name" value="Znf_RING/FYVE/PHD"/>
</dbReference>
<dbReference type="InParanoid" id="A0A177BZ38"/>
<gene>
    <name evidence="2" type="ORF">CC84DRAFT_1221926</name>
</gene>
<feature type="region of interest" description="Disordered" evidence="1">
    <location>
        <begin position="396"/>
        <end position="434"/>
    </location>
</feature>
<evidence type="ECO:0000313" key="2">
    <source>
        <dbReference type="EMBL" id="OAG00416.1"/>
    </source>
</evidence>
<evidence type="ECO:0000313" key="3">
    <source>
        <dbReference type="Proteomes" id="UP000077069"/>
    </source>
</evidence>
<name>A0A177BZ38_9PLEO</name>
<sequence length="460" mass="52056">MSSANTDSTIDSIVFEMRQHHALRSRLYTSPRLPTYQSFLDQLRDLDTGSLTPGAYCPICRVPFSESQTISSNAGSEYQYGLALETLPFHIEDSHALIDSPVRLPCASQHIVGKACIVTWATEGGGTTCPLDREELFILGAEDTFSVTDDEHRFNTGLRAIEKLPIRQLLVRFRAATESGIVRVNARAMTKRLATLIFRIVFETHGVPEAATLRWKWPRIGRPLYGYNEASAFRSVVKQWVDGEPLEEDGGYPRHIVTLLNPALPHVFALLYRLARFFQARSMSLDELACAMQQHMHVFFKDFAYVVTDEKVLRSITFKTIDIWTTQELLVTQLRTATNQPDEWAGIVGPRDRPVTPYFGLRGRGRIGYWHFNRESERERRERRATLGEAAGLLVYDDDEDVPQGESGRERPGVSRSPDLGASVRPWSPLSGETEEEFTLLTSGIIINDRRNPRGLREEA</sequence>
<dbReference type="AlphaFoldDB" id="A0A177BZ38"/>
<evidence type="ECO:0000256" key="1">
    <source>
        <dbReference type="SAM" id="MobiDB-lite"/>
    </source>
</evidence>
<proteinExistence type="predicted"/>
<dbReference type="RefSeq" id="XP_018030781.1">
    <property type="nucleotide sequence ID" value="XM_018183314.1"/>
</dbReference>
<dbReference type="Gene3D" id="3.30.40.10">
    <property type="entry name" value="Zinc/RING finger domain, C3HC4 (zinc finger)"/>
    <property type="match status" value="1"/>
</dbReference>
<keyword evidence="3" id="KW-1185">Reference proteome</keyword>
<dbReference type="GeneID" id="28766800"/>
<organism evidence="2 3">
    <name type="scientific">Paraphaeosphaeria sporulosa</name>
    <dbReference type="NCBI Taxonomy" id="1460663"/>
    <lineage>
        <taxon>Eukaryota</taxon>
        <taxon>Fungi</taxon>
        <taxon>Dikarya</taxon>
        <taxon>Ascomycota</taxon>
        <taxon>Pezizomycotina</taxon>
        <taxon>Dothideomycetes</taxon>
        <taxon>Pleosporomycetidae</taxon>
        <taxon>Pleosporales</taxon>
        <taxon>Massarineae</taxon>
        <taxon>Didymosphaeriaceae</taxon>
        <taxon>Paraphaeosphaeria</taxon>
    </lineage>
</organism>
<protein>
    <submittedName>
        <fullName evidence="2">Uncharacterized protein</fullName>
    </submittedName>
</protein>
<dbReference type="SUPFAM" id="SSF57850">
    <property type="entry name" value="RING/U-box"/>
    <property type="match status" value="1"/>
</dbReference>
<dbReference type="Proteomes" id="UP000077069">
    <property type="component" value="Unassembled WGS sequence"/>
</dbReference>
<accession>A0A177BZ38</accession>
<dbReference type="EMBL" id="KV441559">
    <property type="protein sequence ID" value="OAG00416.1"/>
    <property type="molecule type" value="Genomic_DNA"/>
</dbReference>
<dbReference type="OrthoDB" id="3773917at2759"/>
<reference evidence="2 3" key="1">
    <citation type="submission" date="2016-05" db="EMBL/GenBank/DDBJ databases">
        <title>Comparative analysis of secretome profiles of manganese(II)-oxidizing ascomycete fungi.</title>
        <authorList>
            <consortium name="DOE Joint Genome Institute"/>
            <person name="Zeiner C.A."/>
            <person name="Purvine S.O."/>
            <person name="Zink E.M."/>
            <person name="Wu S."/>
            <person name="Pasa-Tolic L."/>
            <person name="Chaput D.L."/>
            <person name="Haridas S."/>
            <person name="Grigoriev I.V."/>
            <person name="Santelli C.M."/>
            <person name="Hansel C.M."/>
        </authorList>
    </citation>
    <scope>NUCLEOTIDE SEQUENCE [LARGE SCALE GENOMIC DNA]</scope>
    <source>
        <strain evidence="2 3">AP3s5-JAC2a</strain>
    </source>
</reference>